<dbReference type="GeneID" id="94300594"/>
<gene>
    <name evidence="2" type="ORF">SS50377_26571</name>
</gene>
<accession>A0A9P8RX81</accession>
<keyword evidence="3" id="KW-1185">Reference proteome</keyword>
<protein>
    <submittedName>
        <fullName evidence="2">Uncharacterized protein</fullName>
    </submittedName>
</protein>
<feature type="coiled-coil region" evidence="1">
    <location>
        <begin position="17"/>
        <end position="88"/>
    </location>
</feature>
<proteinExistence type="predicted"/>
<comment type="caution">
    <text evidence="2">The sequence shown here is derived from an EMBL/GenBank/DDBJ whole genome shotgun (WGS) entry which is preliminary data.</text>
</comment>
<name>A0A9P8RX81_9EUKA</name>
<keyword evidence="1" id="KW-0175">Coiled coil</keyword>
<evidence type="ECO:0000256" key="1">
    <source>
        <dbReference type="SAM" id="Coils"/>
    </source>
</evidence>
<organism evidence="2 3">
    <name type="scientific">Spironucleus salmonicida</name>
    <dbReference type="NCBI Taxonomy" id="348837"/>
    <lineage>
        <taxon>Eukaryota</taxon>
        <taxon>Metamonada</taxon>
        <taxon>Diplomonadida</taxon>
        <taxon>Hexamitidae</taxon>
        <taxon>Hexamitinae</taxon>
        <taxon>Spironucleus</taxon>
    </lineage>
</organism>
<reference evidence="2 3" key="1">
    <citation type="journal article" date="2014" name="PLoS Genet.">
        <title>The Genome of Spironucleus salmonicida Highlights a Fish Pathogen Adapted to Fluctuating Environments.</title>
        <authorList>
            <person name="Xu F."/>
            <person name="Jerlstrom-Hultqvist J."/>
            <person name="Einarsson E."/>
            <person name="Astvaldsson A."/>
            <person name="Svard S.G."/>
            <person name="Andersson J.O."/>
        </authorList>
    </citation>
    <scope>NUCLEOTIDE SEQUENCE [LARGE SCALE GENOMIC DNA]</scope>
    <source>
        <strain evidence="2 3">ATCC 50377</strain>
    </source>
</reference>
<dbReference type="RefSeq" id="XP_067763134.1">
    <property type="nucleotide sequence ID" value="XM_067910378.1"/>
</dbReference>
<dbReference type="AlphaFoldDB" id="A0A9P8RX81"/>
<sequence>MQKRMEVFVKNDLPVVIESLETRVNEQCQQIEKYQQSIQDQLQKYDKLLNEIQTSPEVVNLTEIQNNIKELEKRSQNAYIEAKKVSDKIISYKQKLEKEVEKQHQQTNHIVQQIQEKLGKIE</sequence>
<evidence type="ECO:0000313" key="2">
    <source>
        <dbReference type="EMBL" id="KAH0572361.1"/>
    </source>
</evidence>
<dbReference type="KEGG" id="ssao:94300594"/>
<dbReference type="EMBL" id="AUWU02000006">
    <property type="protein sequence ID" value="KAH0572361.1"/>
    <property type="molecule type" value="Genomic_DNA"/>
</dbReference>
<evidence type="ECO:0000313" key="3">
    <source>
        <dbReference type="Proteomes" id="UP000018208"/>
    </source>
</evidence>
<dbReference type="Proteomes" id="UP000018208">
    <property type="component" value="Unassembled WGS sequence"/>
</dbReference>